<protein>
    <submittedName>
        <fullName evidence="2">Acetyltransferase, GNAT family domain protein</fullName>
    </submittedName>
</protein>
<sequence length="149" mass="15766">MPANALASARIARQARAAACAAATQGDGIGRSPDPPIHHRPISRSGAPSARPRARAARLPGRCAAASAARGLPIALAARRPQTPTLAQCAYTFSLSADLVGRRIRGERTRRTPRTAREDDARRRPPSGLSESRPLAGCLDILLLRTQIP</sequence>
<evidence type="ECO:0000256" key="1">
    <source>
        <dbReference type="SAM" id="MobiDB-lite"/>
    </source>
</evidence>
<dbReference type="EMBL" id="QXCT01000002">
    <property type="protein sequence ID" value="MDW9256024.1"/>
    <property type="molecule type" value="Genomic_DNA"/>
</dbReference>
<accession>A0AAW9D391</accession>
<feature type="region of interest" description="Disordered" evidence="1">
    <location>
        <begin position="23"/>
        <end position="56"/>
    </location>
</feature>
<proteinExistence type="predicted"/>
<name>A0AAW9D391_BURTH</name>
<evidence type="ECO:0000313" key="2">
    <source>
        <dbReference type="EMBL" id="MDW9256024.1"/>
    </source>
</evidence>
<feature type="compositionally biased region" description="Basic and acidic residues" evidence="1">
    <location>
        <begin position="103"/>
        <end position="123"/>
    </location>
</feature>
<dbReference type="Proteomes" id="UP001272137">
    <property type="component" value="Unassembled WGS sequence"/>
</dbReference>
<feature type="compositionally biased region" description="Low complexity" evidence="1">
    <location>
        <begin position="43"/>
        <end position="56"/>
    </location>
</feature>
<gene>
    <name evidence="2" type="ORF">C7S16_3028</name>
</gene>
<reference evidence="2" key="1">
    <citation type="submission" date="2018-08" db="EMBL/GenBank/DDBJ databases">
        <title>Identification of Burkholderia cepacia strains that express a Burkholderia pseudomallei-like capsular polysaccharide.</title>
        <authorList>
            <person name="Burtnick M.N."/>
            <person name="Vongsouvath M."/>
            <person name="Newton P."/>
            <person name="Wuthiekanun V."/>
            <person name="Limmathurotsakul D."/>
            <person name="Brett P.J."/>
            <person name="Chantratita N."/>
            <person name="Dance D.A."/>
        </authorList>
    </citation>
    <scope>NUCLEOTIDE SEQUENCE</scope>
    <source>
        <strain evidence="2">SBXCC001</strain>
    </source>
</reference>
<evidence type="ECO:0000313" key="3">
    <source>
        <dbReference type="Proteomes" id="UP001272137"/>
    </source>
</evidence>
<comment type="caution">
    <text evidence="2">The sequence shown here is derived from an EMBL/GenBank/DDBJ whole genome shotgun (WGS) entry which is preliminary data.</text>
</comment>
<organism evidence="2 3">
    <name type="scientific">Burkholderia thailandensis</name>
    <dbReference type="NCBI Taxonomy" id="57975"/>
    <lineage>
        <taxon>Bacteria</taxon>
        <taxon>Pseudomonadati</taxon>
        <taxon>Pseudomonadota</taxon>
        <taxon>Betaproteobacteria</taxon>
        <taxon>Burkholderiales</taxon>
        <taxon>Burkholderiaceae</taxon>
        <taxon>Burkholderia</taxon>
        <taxon>pseudomallei group</taxon>
    </lineage>
</organism>
<dbReference type="AlphaFoldDB" id="A0AAW9D391"/>
<feature type="region of interest" description="Disordered" evidence="1">
    <location>
        <begin position="103"/>
        <end position="133"/>
    </location>
</feature>